<evidence type="ECO:0000313" key="3">
    <source>
        <dbReference type="Proteomes" id="UP000054561"/>
    </source>
</evidence>
<reference evidence="2 3" key="1">
    <citation type="submission" date="2014-03" db="EMBL/GenBank/DDBJ databases">
        <title>The Genome Sequence of Plasmodium fragile nilgiri.</title>
        <authorList>
            <consortium name="The Broad Institute Genomics Platform"/>
            <consortium name="The Broad Institute Genome Sequencing Center for Infectious Disease"/>
            <person name="Neafsey D."/>
            <person name="Duraisingh M."/>
            <person name="Young S.K."/>
            <person name="Zeng Q."/>
            <person name="Gargeya S."/>
            <person name="Abouelleil A."/>
            <person name="Alvarado L."/>
            <person name="Chapman S.B."/>
            <person name="Gainer-Dewar J."/>
            <person name="Goldberg J."/>
            <person name="Griggs A."/>
            <person name="Gujja S."/>
            <person name="Hansen M."/>
            <person name="Howarth C."/>
            <person name="Imamovic A."/>
            <person name="Larimer J."/>
            <person name="Pearson M."/>
            <person name="Poon T.W."/>
            <person name="Priest M."/>
            <person name="Roberts A."/>
            <person name="Saif S."/>
            <person name="Shea T."/>
            <person name="Sykes S."/>
            <person name="Wortman J."/>
            <person name="Nusbaum C."/>
            <person name="Birren B."/>
        </authorList>
    </citation>
    <scope>NUCLEOTIDE SEQUENCE [LARGE SCALE GENOMIC DNA]</scope>
    <source>
        <strain evidence="3">nilgiri</strain>
    </source>
</reference>
<proteinExistence type="predicted"/>
<name>A0A0D9QIH8_PLAFR</name>
<keyword evidence="1" id="KW-0732">Signal</keyword>
<dbReference type="OMA" id="DVYDFFY"/>
<evidence type="ECO:0000256" key="1">
    <source>
        <dbReference type="SAM" id="SignalP"/>
    </source>
</evidence>
<dbReference type="VEuPathDB" id="PlasmoDB:AK88_04845"/>
<feature type="chain" id="PRO_5002343549" description="High molecular weight rhoptry protein 2" evidence="1">
    <location>
        <begin position="23"/>
        <end position="1370"/>
    </location>
</feature>
<dbReference type="EMBL" id="KQ001721">
    <property type="protein sequence ID" value="KJP85536.1"/>
    <property type="molecule type" value="Genomic_DNA"/>
</dbReference>
<accession>A0A0D9QIH8</accession>
<evidence type="ECO:0000313" key="2">
    <source>
        <dbReference type="EMBL" id="KJP85536.1"/>
    </source>
</evidence>
<dbReference type="OrthoDB" id="391866at2759"/>
<feature type="signal peptide" evidence="1">
    <location>
        <begin position="1"/>
        <end position="22"/>
    </location>
</feature>
<dbReference type="Proteomes" id="UP000054561">
    <property type="component" value="Unassembled WGS sequence"/>
</dbReference>
<keyword evidence="3" id="KW-1185">Reference proteome</keyword>
<dbReference type="GeneID" id="24270159"/>
<gene>
    <name evidence="2" type="ORF">AK88_04845</name>
</gene>
<sequence length="1370" mass="161103">MRLPVLLGAVALVWCCTRVGVALELGHTVTTINTPDASTLNIEVEKDKKKICQNACLYINVAELLSQNEQKSYVQKCEEMLEKLKNDNPDEAAEAEINEFVLTLLHARSNYAIINESDEQVLSKLLRSLHGSISEDSALKRVKHLILFNKFIKDKTNIQSVQEMLVLSSKADESMNEPKQKMIQNIVNSFKLFGEYLILWGPHIRLSKMHVSETFLSIKDNKFCTDYIHLCQKFYEQSIIYYRLKVVFENMLTYVDQNSKHLKKDKLLELLDMEKDINNEAKIHHNYVLEDETVIPMLHLVDIQGGTKLLVKVVQDGNSKLMHGKDIDMKEVKDKYVVTMKNLRREIKEEGVYADLMKTIKNYILSITQIDNDISNLVRQLDYEDVEKFVIDLNFFLYYGFLKIEEDKNMITFNDVSPTFTNLYRANHIIFLYLLKTGFEENKNSEYLAFKFYKNIGYKKVPNDHAYALFNAKGALTSLPKIAPDVMNEHFLNIFPSIPDTYQPQKPDVLKFQLFFTMAFKDCNINQAYSANSKELWSELLYAFDHFGWFYVAPQSIIYDLSKTSFVRQMLISRNFILRNTEALTLLDTQVAKLMDLIHLSLGVDKSKHALDFSITSNFFHYENDYNAWKNNNKKRLMYTYDYIDSIANNYYFYSDVKYQVFKTEYENRFFMSFPNVYSLAYQLFNELAINMNVVTNAPLKKKLKDKSKYAWFTLLNIIGKNHDIYSKGPRLVFAAYMLALVYFIESHIDISRYQPKEYFFMKQSMPLIDNVHKSGFTMLKKRCEMLINFMKINKTPQKHQHTNMEEYIKLMNLTAIVLWGKESKKSVYYDEDVSLYKKLMIACVFNGGKTVQEKAIESINKSCDVKFYGLNPNKLDEFIDINMSINKWNPMILEKQAQSFVLSCKAQKLMYNNINVEKIKLEDFYKLADAPEMIKTYHCFKLGRQAASLLESIILKKKFVRFRVKDAMDVYDFFYINKVLSNNVRHDFEVFLKDKQAYEKTQNEIIISNSPLGPEKTKKLIDEHQCYWFSSYDNFKVLWMHVSSNMGTGTYLKNFFSEIWRNLHFLFKKKATVKDVEFFAGDLSQMNLIDYYSPLVHSESHCQEKMQSLFISLRDNDEQNRMDIPDKIKKAYFQCKLDYYKNNHTDKTHLIKSRDFLDKRVYVLKQPYYLISNIDNTHNNKLLRLFVTESTLDYLLLDNISIPECFGRCTIDHFNKVLLQPEKTNKRDEVIKNALIPENTVSQKRKEMTVYVSNLYVHNIKTDYLTKEEITRKDIEDNNVKVCLGVGTYYNENFLTNEHFNLSYKPVLDFGPEHNFKVFLKKNESELSKSENDICFVNYNLAITNIEITDPYREISEDLIKNLYILKNK</sequence>
<organism evidence="2 3">
    <name type="scientific">Plasmodium fragile</name>
    <dbReference type="NCBI Taxonomy" id="5857"/>
    <lineage>
        <taxon>Eukaryota</taxon>
        <taxon>Sar</taxon>
        <taxon>Alveolata</taxon>
        <taxon>Apicomplexa</taxon>
        <taxon>Aconoidasida</taxon>
        <taxon>Haemosporida</taxon>
        <taxon>Plasmodiidae</taxon>
        <taxon>Plasmodium</taxon>
        <taxon>Plasmodium (Plasmodium)</taxon>
    </lineage>
</organism>
<evidence type="ECO:0008006" key="4">
    <source>
        <dbReference type="Google" id="ProtNLM"/>
    </source>
</evidence>
<dbReference type="RefSeq" id="XP_012337872.1">
    <property type="nucleotide sequence ID" value="XM_012482449.1"/>
</dbReference>
<protein>
    <recommendedName>
        <fullName evidence="4">High molecular weight rhoptry protein 2</fullName>
    </recommendedName>
</protein>